<dbReference type="InterPro" id="IPR024516">
    <property type="entry name" value="Mce_C"/>
</dbReference>
<dbReference type="InterPro" id="IPR005693">
    <property type="entry name" value="Mce"/>
</dbReference>
<reference evidence="3 4" key="1">
    <citation type="submission" date="2020-07" db="EMBL/GenBank/DDBJ databases">
        <title>Sequencing the genomes of 1000 actinobacteria strains.</title>
        <authorList>
            <person name="Klenk H.-P."/>
        </authorList>
    </citation>
    <scope>NUCLEOTIDE SEQUENCE [LARGE SCALE GENOMIC DNA]</scope>
    <source>
        <strain evidence="3 4">DSM 18965</strain>
    </source>
</reference>
<feature type="domain" description="Mammalian cell entry C-terminal" evidence="2">
    <location>
        <begin position="125"/>
        <end position="342"/>
    </location>
</feature>
<dbReference type="Pfam" id="PF11887">
    <property type="entry name" value="Mce4_CUP1"/>
    <property type="match status" value="1"/>
</dbReference>
<dbReference type="InterPro" id="IPR003399">
    <property type="entry name" value="Mce/MlaD"/>
</dbReference>
<dbReference type="GO" id="GO:0051701">
    <property type="term" value="P:biological process involved in interaction with host"/>
    <property type="evidence" value="ECO:0007669"/>
    <property type="project" value="TreeGrafter"/>
</dbReference>
<dbReference type="Pfam" id="PF02470">
    <property type="entry name" value="MlaD"/>
    <property type="match status" value="1"/>
</dbReference>
<dbReference type="GO" id="GO:0005576">
    <property type="term" value="C:extracellular region"/>
    <property type="evidence" value="ECO:0007669"/>
    <property type="project" value="TreeGrafter"/>
</dbReference>
<dbReference type="PANTHER" id="PTHR33371:SF19">
    <property type="entry name" value="MCE-FAMILY PROTEIN MCE4A"/>
    <property type="match status" value="1"/>
</dbReference>
<evidence type="ECO:0000313" key="3">
    <source>
        <dbReference type="EMBL" id="NYD58658.1"/>
    </source>
</evidence>
<proteinExistence type="predicted"/>
<dbReference type="Proteomes" id="UP000516957">
    <property type="component" value="Unassembled WGS sequence"/>
</dbReference>
<evidence type="ECO:0000259" key="1">
    <source>
        <dbReference type="Pfam" id="PF02470"/>
    </source>
</evidence>
<dbReference type="NCBIfam" id="TIGR00996">
    <property type="entry name" value="Mtu_fam_mce"/>
    <property type="match status" value="1"/>
</dbReference>
<evidence type="ECO:0000259" key="2">
    <source>
        <dbReference type="Pfam" id="PF11887"/>
    </source>
</evidence>
<dbReference type="EMBL" id="JACCBE010000001">
    <property type="protein sequence ID" value="NYD58658.1"/>
    <property type="molecule type" value="Genomic_DNA"/>
</dbReference>
<dbReference type="PANTHER" id="PTHR33371">
    <property type="entry name" value="INTERMEMBRANE PHOSPHOLIPID TRANSPORT SYSTEM BINDING PROTEIN MLAD-RELATED"/>
    <property type="match status" value="1"/>
</dbReference>
<sequence>MKTMVQARGIDRQFLSGLTIIVLLAAVVVGTLMQYNGVFRPSVDVVVEADRAGITMAPGAPVKLYGVEVGAVSDVDIDGDRAEITLELEPDQADSVPRDVTAQLVPPTAFGAKYVQLTVPEGASSESIEAGDVIPASATTVEVDEAFTNLSAVLEAARPAQVSEALSAVAGTVDQRGEMLGELITLTDNYLTSFNPSLPALSEDLRRLDDVAAVYDLARDDLITTFDGAATTLETVVEQQASLRALELSLTSFSSEGDALLRDSGQGLSTSLRLLDPVTRSLARYSPELPCLIEGLAQGNELAELAVGGTNPGITTFTHVVRGREPYQYSSDLKLLGENRGPNCFGLPYVTPEEASLTYEPTFATGVNPFTQSSEGAPGSADVLDILGIGGR</sequence>
<protein>
    <submittedName>
        <fullName evidence="3">Phospholipid/cholesterol/gamma-HCH transport system substrate-binding protein</fullName>
    </submittedName>
</protein>
<gene>
    <name evidence="3" type="ORF">BKA08_002896</name>
</gene>
<name>A0A7Y9JSJ9_9ACTN</name>
<dbReference type="AlphaFoldDB" id="A0A7Y9JSJ9"/>
<keyword evidence="4" id="KW-1185">Reference proteome</keyword>
<feature type="domain" description="Mce/MlaD" evidence="1">
    <location>
        <begin position="42"/>
        <end position="118"/>
    </location>
</feature>
<organism evidence="3 4">
    <name type="scientific">Nocardioides marinisabuli</name>
    <dbReference type="NCBI Taxonomy" id="419476"/>
    <lineage>
        <taxon>Bacteria</taxon>
        <taxon>Bacillati</taxon>
        <taxon>Actinomycetota</taxon>
        <taxon>Actinomycetes</taxon>
        <taxon>Propionibacteriales</taxon>
        <taxon>Nocardioidaceae</taxon>
        <taxon>Nocardioides</taxon>
    </lineage>
</organism>
<dbReference type="InterPro" id="IPR052336">
    <property type="entry name" value="MlaD_Phospholipid_Transporter"/>
</dbReference>
<evidence type="ECO:0000313" key="4">
    <source>
        <dbReference type="Proteomes" id="UP000516957"/>
    </source>
</evidence>
<comment type="caution">
    <text evidence="3">The sequence shown here is derived from an EMBL/GenBank/DDBJ whole genome shotgun (WGS) entry which is preliminary data.</text>
</comment>
<accession>A0A7Y9JSJ9</accession>